<evidence type="ECO:0000313" key="2">
    <source>
        <dbReference type="Proteomes" id="UP000016714"/>
    </source>
</evidence>
<organism evidence="1 2">
    <name type="scientific">Vibrio alginolyticus (strain ATCC 17749 / DSM 2171 / NBRC 15630 / NCIMB 1903 / NCTC 12160 / XII-53)</name>
    <dbReference type="NCBI Taxonomy" id="1219076"/>
    <lineage>
        <taxon>Bacteria</taxon>
        <taxon>Pseudomonadati</taxon>
        <taxon>Pseudomonadota</taxon>
        <taxon>Gammaproteobacteria</taxon>
        <taxon>Vibrionales</taxon>
        <taxon>Vibrionaceae</taxon>
        <taxon>Vibrio</taxon>
    </lineage>
</organism>
<dbReference type="EMBL" id="CP006718">
    <property type="protein sequence ID" value="AGV16229.1"/>
    <property type="molecule type" value="Genomic_DNA"/>
</dbReference>
<sequence>MLFLLGSERVPKYVQPSTKLVLLFPLEDISKVGKMNVD</sequence>
<dbReference type="Proteomes" id="UP000016714">
    <property type="component" value="Chromosome 1"/>
</dbReference>
<dbReference type="HOGENOM" id="CLU_3334370_0_0_6"/>
<proteinExistence type="predicted"/>
<reference evidence="1 2" key="1">
    <citation type="journal article" date="2015" name="Genome Announc.">
        <title>Complete genome sequence of Vibrio alginolyticus ATCC 17749.</title>
        <authorList>
            <person name="Liu X.F."/>
            <person name="Cao Y."/>
            <person name="Zhang H.L."/>
            <person name="Chen Y.J."/>
            <person name="Hu C.J."/>
        </authorList>
    </citation>
    <scope>NUCLEOTIDE SEQUENCE [LARGE SCALE GENOMIC DNA]</scope>
    <source>
        <strain evidence="2">ATCC 17749 / DSM 2171 / NBRC 15630 / NCIMB 1903 / NCTC 12160 / XII-53</strain>
    </source>
</reference>
<gene>
    <name evidence="1" type="ORF">N646_0396</name>
</gene>
<dbReference type="AlphaFoldDB" id="A0A2I3C067"/>
<accession>A0A2I3C067</accession>
<name>A0A2I3C067_VIBAX</name>
<evidence type="ECO:0000313" key="1">
    <source>
        <dbReference type="EMBL" id="AGV16229.1"/>
    </source>
</evidence>
<protein>
    <submittedName>
        <fullName evidence="1">Uncharacterized protein</fullName>
    </submittedName>
</protein>
<dbReference type="KEGG" id="vag:N646_0396"/>